<dbReference type="Gene3D" id="2.60.40.1220">
    <property type="match status" value="1"/>
</dbReference>
<dbReference type="EMBL" id="JBHTMP010000041">
    <property type="protein sequence ID" value="MFD1324065.1"/>
    <property type="molecule type" value="Genomic_DNA"/>
</dbReference>
<feature type="region of interest" description="Disordered" evidence="3">
    <location>
        <begin position="1"/>
        <end position="27"/>
    </location>
</feature>
<evidence type="ECO:0000256" key="1">
    <source>
        <dbReference type="ARBA" id="ARBA00022729"/>
    </source>
</evidence>
<dbReference type="RefSeq" id="WP_377574074.1">
    <property type="nucleotide sequence ID" value="NZ_JBHTMP010000041.1"/>
</dbReference>
<organism evidence="6 7">
    <name type="scientific">Micromonospora sonneratiae</name>
    <dbReference type="NCBI Taxonomy" id="1184706"/>
    <lineage>
        <taxon>Bacteria</taxon>
        <taxon>Bacillati</taxon>
        <taxon>Actinomycetota</taxon>
        <taxon>Actinomycetes</taxon>
        <taxon>Micromonosporales</taxon>
        <taxon>Micromonosporaceae</taxon>
        <taxon>Micromonospora</taxon>
    </lineage>
</organism>
<keyword evidence="2" id="KW-0186">Copper</keyword>
<feature type="region of interest" description="Disordered" evidence="3">
    <location>
        <begin position="156"/>
        <end position="191"/>
    </location>
</feature>
<evidence type="ECO:0000313" key="6">
    <source>
        <dbReference type="EMBL" id="MFD1324065.1"/>
    </source>
</evidence>
<comment type="caution">
    <text evidence="6">The sequence shown here is derived from an EMBL/GenBank/DDBJ whole genome shotgun (WGS) entry which is preliminary data.</text>
</comment>
<proteinExistence type="predicted"/>
<dbReference type="InterPro" id="IPR014756">
    <property type="entry name" value="Ig_E-set"/>
</dbReference>
<feature type="transmembrane region" description="Helical" evidence="4">
    <location>
        <begin position="199"/>
        <end position="218"/>
    </location>
</feature>
<feature type="compositionally biased region" description="Low complexity" evidence="3">
    <location>
        <begin position="1"/>
        <end position="11"/>
    </location>
</feature>
<evidence type="ECO:0000256" key="3">
    <source>
        <dbReference type="SAM" id="MobiDB-lite"/>
    </source>
</evidence>
<evidence type="ECO:0000259" key="5">
    <source>
        <dbReference type="Pfam" id="PF04234"/>
    </source>
</evidence>
<accession>A0ABW3YKU0</accession>
<keyword evidence="4" id="KW-0472">Membrane</keyword>
<evidence type="ECO:0000256" key="4">
    <source>
        <dbReference type="SAM" id="Phobius"/>
    </source>
</evidence>
<feature type="compositionally biased region" description="Low complexity" evidence="3">
    <location>
        <begin position="157"/>
        <end position="166"/>
    </location>
</feature>
<evidence type="ECO:0000313" key="7">
    <source>
        <dbReference type="Proteomes" id="UP001597260"/>
    </source>
</evidence>
<reference evidence="7" key="1">
    <citation type="journal article" date="2019" name="Int. J. Syst. Evol. Microbiol.">
        <title>The Global Catalogue of Microorganisms (GCM) 10K type strain sequencing project: providing services to taxonomists for standard genome sequencing and annotation.</title>
        <authorList>
            <consortium name="The Broad Institute Genomics Platform"/>
            <consortium name="The Broad Institute Genome Sequencing Center for Infectious Disease"/>
            <person name="Wu L."/>
            <person name="Ma J."/>
        </authorList>
    </citation>
    <scope>NUCLEOTIDE SEQUENCE [LARGE SCALE GENOMIC DNA]</scope>
    <source>
        <strain evidence="7">JCM 31037</strain>
    </source>
</reference>
<dbReference type="InterPro" id="IPR007348">
    <property type="entry name" value="CopC_dom"/>
</dbReference>
<dbReference type="Proteomes" id="UP001597260">
    <property type="component" value="Unassembled WGS sequence"/>
</dbReference>
<feature type="domain" description="CopC" evidence="5">
    <location>
        <begin position="63"/>
        <end position="153"/>
    </location>
</feature>
<dbReference type="SUPFAM" id="SSF81296">
    <property type="entry name" value="E set domains"/>
    <property type="match status" value="1"/>
</dbReference>
<name>A0ABW3YKU0_9ACTN</name>
<dbReference type="InterPro" id="IPR014755">
    <property type="entry name" value="Cu-Rt/internalin_Ig-like"/>
</dbReference>
<gene>
    <name evidence="6" type="ORF">ACFQ4H_23550</name>
</gene>
<evidence type="ECO:0000256" key="2">
    <source>
        <dbReference type="ARBA" id="ARBA00023008"/>
    </source>
</evidence>
<keyword evidence="1" id="KW-0732">Signal</keyword>
<keyword evidence="4" id="KW-1133">Transmembrane helix</keyword>
<sequence length="235" mass="24358">MTAPAPSTPATGPVTDQNRDPALDQTTQGTGWRRWLVAAVPIAVSVAAAVALRTPESAPIVDLVSANPSDLATVDRAPSHVQLSFTDVIDPQQTHVTVVAPNGSAVSDEGTLRTAGRTVRQQVAITRPGRYTVVFHVSARGGGVLTGTLRFTVLAADGTPTTPGPDTSRDSGPTGPADTADPDIGAAHAHNSDRVSPTMVTFLMANAVLLALVIGRAIRRRAVRRRNAARSVASD</sequence>
<keyword evidence="4" id="KW-0812">Transmembrane</keyword>
<protein>
    <submittedName>
        <fullName evidence="6">Copper resistance CopC family protein</fullName>
    </submittedName>
</protein>
<dbReference type="Pfam" id="PF04234">
    <property type="entry name" value="CopC"/>
    <property type="match status" value="1"/>
</dbReference>
<keyword evidence="7" id="KW-1185">Reference proteome</keyword>